<dbReference type="PANTHER" id="PTHR30576:SF10">
    <property type="entry name" value="SLL5057 PROTEIN"/>
    <property type="match status" value="1"/>
</dbReference>
<dbReference type="RefSeq" id="WP_146607858.1">
    <property type="nucleotide sequence ID" value="NZ_POUA01000531.1"/>
</dbReference>
<dbReference type="Pfam" id="PF02397">
    <property type="entry name" value="Bac_transf"/>
    <property type="match status" value="1"/>
</dbReference>
<dbReference type="AlphaFoldDB" id="A0A2W2ELU4"/>
<evidence type="ECO:0000313" key="3">
    <source>
        <dbReference type="EMBL" id="PZG23373.1"/>
    </source>
</evidence>
<proteinExistence type="inferred from homology"/>
<evidence type="ECO:0000259" key="2">
    <source>
        <dbReference type="Pfam" id="PF02397"/>
    </source>
</evidence>
<dbReference type="InterPro" id="IPR003362">
    <property type="entry name" value="Bact_transf"/>
</dbReference>
<dbReference type="PANTHER" id="PTHR30576">
    <property type="entry name" value="COLANIC BIOSYNTHESIS UDP-GLUCOSE LIPID CARRIER TRANSFERASE"/>
    <property type="match status" value="1"/>
</dbReference>
<dbReference type="EMBL" id="POUA01000531">
    <property type="protein sequence ID" value="PZG23373.1"/>
    <property type="molecule type" value="Genomic_DNA"/>
</dbReference>
<keyword evidence="4" id="KW-1185">Reference proteome</keyword>
<feature type="non-terminal residue" evidence="3">
    <location>
        <position position="1"/>
    </location>
</feature>
<dbReference type="GO" id="GO:0016780">
    <property type="term" value="F:phosphotransferase activity, for other substituted phosphate groups"/>
    <property type="evidence" value="ECO:0007669"/>
    <property type="project" value="TreeGrafter"/>
</dbReference>
<dbReference type="Proteomes" id="UP000248544">
    <property type="component" value="Unassembled WGS sequence"/>
</dbReference>
<protein>
    <submittedName>
        <fullName evidence="3">UDP-phosphate galactose phosphotransferase</fullName>
    </submittedName>
</protein>
<keyword evidence="3" id="KW-0808">Transferase</keyword>
<evidence type="ECO:0000313" key="4">
    <source>
        <dbReference type="Proteomes" id="UP000248544"/>
    </source>
</evidence>
<comment type="similarity">
    <text evidence="1">Belongs to the bacterial sugar transferase family.</text>
</comment>
<sequence>KFRTMAPDAELRKVELVSDADGLLFKIRADPRVTPFGAWMRRRSLDELPQLINVLLGHMSLVGPRPPLPQEVACYGDDVRRRLLVRPGLTGLWQVSGRSDLSWEESVRLDLRYVENWSLMLDLQILWKTWSAVARGAGAY</sequence>
<name>A0A2W2ELU4_9ACTN</name>
<gene>
    <name evidence="3" type="ORF">C1I98_36305</name>
</gene>
<organism evidence="3 4">
    <name type="scientific">Spongiactinospora gelatinilytica</name>
    <dbReference type="NCBI Taxonomy" id="2666298"/>
    <lineage>
        <taxon>Bacteria</taxon>
        <taxon>Bacillati</taxon>
        <taxon>Actinomycetota</taxon>
        <taxon>Actinomycetes</taxon>
        <taxon>Streptosporangiales</taxon>
        <taxon>Streptosporangiaceae</taxon>
        <taxon>Spongiactinospora</taxon>
    </lineage>
</organism>
<accession>A0A2W2ELU4</accession>
<evidence type="ECO:0000256" key="1">
    <source>
        <dbReference type="ARBA" id="ARBA00006464"/>
    </source>
</evidence>
<reference evidence="3 4" key="1">
    <citation type="submission" date="2018-01" db="EMBL/GenBank/DDBJ databases">
        <title>Draft genome sequence of Sphaerisporangium sp. 7K107.</title>
        <authorList>
            <person name="Sahin N."/>
            <person name="Saygin H."/>
            <person name="Ay H."/>
        </authorList>
    </citation>
    <scope>NUCLEOTIDE SEQUENCE [LARGE SCALE GENOMIC DNA]</scope>
    <source>
        <strain evidence="3 4">7K107</strain>
    </source>
</reference>
<comment type="caution">
    <text evidence="3">The sequence shown here is derived from an EMBL/GenBank/DDBJ whole genome shotgun (WGS) entry which is preliminary data.</text>
</comment>
<feature type="domain" description="Bacterial sugar transferase" evidence="2">
    <location>
        <begin position="1"/>
        <end position="134"/>
    </location>
</feature>